<accession>A0A8T1VXJ8</accession>
<comment type="subcellular location">
    <subcellularLocation>
        <location evidence="1">Nucleus</location>
    </subcellularLocation>
</comment>
<dbReference type="Proteomes" id="UP000694044">
    <property type="component" value="Unassembled WGS sequence"/>
</dbReference>
<dbReference type="InterPro" id="IPR045281">
    <property type="entry name" value="CONSTANS-like"/>
</dbReference>
<reference evidence="5" key="1">
    <citation type="submission" date="2021-02" db="EMBL/GenBank/DDBJ databases">
        <authorList>
            <person name="Palmer J.M."/>
        </authorList>
    </citation>
    <scope>NUCLEOTIDE SEQUENCE</scope>
    <source>
        <strain evidence="5">SCRP734</strain>
    </source>
</reference>
<dbReference type="PANTHER" id="PTHR31319">
    <property type="entry name" value="ZINC FINGER PROTEIN CONSTANS-LIKE 4"/>
    <property type="match status" value="1"/>
</dbReference>
<evidence type="ECO:0000256" key="3">
    <source>
        <dbReference type="SAM" id="MobiDB-lite"/>
    </source>
</evidence>
<dbReference type="PROSITE" id="PS51017">
    <property type="entry name" value="CCT"/>
    <property type="match status" value="1"/>
</dbReference>
<feature type="compositionally biased region" description="Low complexity" evidence="3">
    <location>
        <begin position="398"/>
        <end position="414"/>
    </location>
</feature>
<feature type="domain" description="CCT" evidence="4">
    <location>
        <begin position="344"/>
        <end position="386"/>
    </location>
</feature>
<keyword evidence="2" id="KW-0539">Nucleus</keyword>
<dbReference type="InterPro" id="IPR010402">
    <property type="entry name" value="CCT_domain"/>
</dbReference>
<dbReference type="OrthoDB" id="153872at2759"/>
<comment type="caution">
    <text evidence="5">The sequence shown here is derived from an EMBL/GenBank/DDBJ whole genome shotgun (WGS) entry which is preliminary data.</text>
</comment>
<dbReference type="Pfam" id="PF06203">
    <property type="entry name" value="CCT"/>
    <property type="match status" value="1"/>
</dbReference>
<evidence type="ECO:0000256" key="1">
    <source>
        <dbReference type="ARBA" id="ARBA00004123"/>
    </source>
</evidence>
<dbReference type="PANTHER" id="PTHR31319:SF77">
    <property type="entry name" value="ZINC FINGER PROTEIN CONSTANS-LIKE 4"/>
    <property type="match status" value="1"/>
</dbReference>
<keyword evidence="6" id="KW-1185">Reference proteome</keyword>
<evidence type="ECO:0000259" key="4">
    <source>
        <dbReference type="PROSITE" id="PS51017"/>
    </source>
</evidence>
<feature type="region of interest" description="Disordered" evidence="3">
    <location>
        <begin position="200"/>
        <end position="232"/>
    </location>
</feature>
<protein>
    <recommendedName>
        <fullName evidence="4">CCT domain-containing protein</fullName>
    </recommendedName>
</protein>
<dbReference type="GO" id="GO:0005634">
    <property type="term" value="C:nucleus"/>
    <property type="evidence" value="ECO:0007669"/>
    <property type="project" value="UniProtKB-SubCell"/>
</dbReference>
<dbReference type="EMBL" id="JAGDFM010000110">
    <property type="protein sequence ID" value="KAG7386025.1"/>
    <property type="molecule type" value="Genomic_DNA"/>
</dbReference>
<dbReference type="AlphaFoldDB" id="A0A8T1VXJ8"/>
<feature type="region of interest" description="Disordered" evidence="3">
    <location>
        <begin position="391"/>
        <end position="414"/>
    </location>
</feature>
<evidence type="ECO:0000313" key="5">
    <source>
        <dbReference type="EMBL" id="KAG7386025.1"/>
    </source>
</evidence>
<evidence type="ECO:0000313" key="6">
    <source>
        <dbReference type="Proteomes" id="UP000694044"/>
    </source>
</evidence>
<organism evidence="5 6">
    <name type="scientific">Phytophthora pseudosyringae</name>
    <dbReference type="NCBI Taxonomy" id="221518"/>
    <lineage>
        <taxon>Eukaryota</taxon>
        <taxon>Sar</taxon>
        <taxon>Stramenopiles</taxon>
        <taxon>Oomycota</taxon>
        <taxon>Peronosporomycetes</taxon>
        <taxon>Peronosporales</taxon>
        <taxon>Peronosporaceae</taxon>
        <taxon>Phytophthora</taxon>
    </lineage>
</organism>
<evidence type="ECO:0000256" key="2">
    <source>
        <dbReference type="ARBA" id="ARBA00023242"/>
    </source>
</evidence>
<sequence length="414" mass="46399">MELNTVDQGDPHFMTRANASPFFLSSRAPTTSPQPWELHDVDFLLPGPVAGSARTYFQDSSRKHCPSLHEYELGYSPELDDTMRPLTFRSGAYWQDVALSEPATSEFSTYFADDVFSDKLSAVLKSQSSKSSHGTLVPPAQLRVHTTACTFEDLRTGRVASTLLKDEPSVVSPVTVEKKVLVTDSDLRLYSAGNMRALNGRKAAANNSPPLKHHTKRSKVMSPATPSPPSRQALAHRQSIKRRASLEGGIDDHTVRALKRTKSLGQSAWCASALDPRWYRGRPEGFHGMQPRLLSPIHSSTSLGYSGANIYRLVQHQVGVQQPLKQPQYQAPKRKIGIYSPVERRERLKRFHEKRKLRVYHKRIKYDCRKRLANSCPRIKGRFVRKSEFLQAKDSDNSSPTASEAASSTEDCQL</sequence>
<name>A0A8T1VXJ8_9STRA</name>
<proteinExistence type="predicted"/>
<gene>
    <name evidence="5" type="ORF">PHYPSEUDO_000880</name>
</gene>